<dbReference type="SUPFAM" id="SSF53649">
    <property type="entry name" value="Alkaline phosphatase-like"/>
    <property type="match status" value="1"/>
</dbReference>
<gene>
    <name evidence="8" type="ORF">C7H61_08270</name>
</gene>
<name>A0A2T1NBI2_9FLAO</name>
<evidence type="ECO:0000256" key="5">
    <source>
        <dbReference type="PIRSR" id="PIRSR031924-50"/>
    </source>
</evidence>
<evidence type="ECO:0000313" key="9">
    <source>
        <dbReference type="Proteomes" id="UP000238430"/>
    </source>
</evidence>
<dbReference type="PIRSF" id="PIRSF031924">
    <property type="entry name" value="Pi-irrepressible_AP"/>
    <property type="match status" value="1"/>
</dbReference>
<dbReference type="NCBIfam" id="NF042991">
    <property type="entry name" value="alk_phos_PafA"/>
    <property type="match status" value="1"/>
</dbReference>
<protein>
    <submittedName>
        <fullName evidence="8">Alkaline phosphatase</fullName>
    </submittedName>
</protein>
<keyword evidence="2 4" id="KW-0479">Metal-binding</keyword>
<dbReference type="Gene3D" id="3.30.1360.150">
    <property type="match status" value="1"/>
</dbReference>
<feature type="signal peptide" evidence="7">
    <location>
        <begin position="1"/>
        <end position="22"/>
    </location>
</feature>
<evidence type="ECO:0000256" key="4">
    <source>
        <dbReference type="PIRNR" id="PIRNR031924"/>
    </source>
</evidence>
<feature type="binding site" evidence="6">
    <location>
        <begin position="169"/>
        <end position="171"/>
    </location>
    <ligand>
        <name>substrate</name>
    </ligand>
</feature>
<accession>A0A2T1NBI2</accession>
<dbReference type="PANTHER" id="PTHR10151">
    <property type="entry name" value="ECTONUCLEOTIDE PYROPHOSPHATASE/PHOSPHODIESTERASE"/>
    <property type="match status" value="1"/>
</dbReference>
<dbReference type="OrthoDB" id="9766127at2"/>
<dbReference type="EMBL" id="PXOT01000023">
    <property type="protein sequence ID" value="PSG89791.1"/>
    <property type="molecule type" value="Genomic_DNA"/>
</dbReference>
<sequence>MRPLLSICIVFLLFACQSQKEAISTSTETNIQPTEKPKLVVGIVVDQMRYEYLTRFENKYGNGGFLRLINEGFNCKNNHFNYVPTYTGPGHASVYTGTTPKNHGIIANNWYDKFSDSFVYCAGDTTVQSVGTMDKAGQMSPHRMKTTTFADENRLFTQMNGKTIGISIKDRGAILPAGHSANAAYWFHGKDQGHFISSSYYFETLPQWVKDFNATNPAEKYLTEWNTLYDIATYTESGSDLNDFEGGFRGKDTATFPYDLKALSKTNGNYNIIKATPYGNSIVTDFAIAALIGEQLGKDNYTDVLTVSYSSTDYIGHNFGVNSKEIEDTYIRLDKEIEQLLNTLDAKVGKENYTVFLTADHGAVNVPAYLESVKIPAGYFDGAAFEEKVGNITIETHKVSSFLKNISNQQIFLDREKIQQLGLDLVVVQEAIVNQIITYDQVYKAYTATSMSNTQYTKGIENLLQNGYNQKRSGDILFVLDPAVIQYSKTGSTHGSPLNYDTHVPLIFYGNGITKGHTTAYTTIPDIAPTISALLGITFPNGATGKPLEFVLKN</sequence>
<evidence type="ECO:0000256" key="1">
    <source>
        <dbReference type="ARBA" id="ARBA00022553"/>
    </source>
</evidence>
<keyword evidence="9" id="KW-1185">Reference proteome</keyword>
<keyword evidence="1 5" id="KW-0597">Phosphoprotein</keyword>
<evidence type="ECO:0000313" key="8">
    <source>
        <dbReference type="EMBL" id="PSG89791.1"/>
    </source>
</evidence>
<comment type="caution">
    <text evidence="8">The sequence shown here is derived from an EMBL/GenBank/DDBJ whole genome shotgun (WGS) entry which is preliminary data.</text>
</comment>
<evidence type="ECO:0000256" key="6">
    <source>
        <dbReference type="PIRSR" id="PIRSR031924-51"/>
    </source>
</evidence>
<dbReference type="InterPro" id="IPR017850">
    <property type="entry name" value="Alkaline_phosphatase_core_sf"/>
</dbReference>
<evidence type="ECO:0000256" key="2">
    <source>
        <dbReference type="ARBA" id="ARBA00022723"/>
    </source>
</evidence>
<keyword evidence="3 7" id="KW-0732">Signal</keyword>
<dbReference type="RefSeq" id="WP_106678815.1">
    <property type="nucleotide sequence ID" value="NZ_JACHWV010000008.1"/>
</dbReference>
<dbReference type="InterPro" id="IPR002591">
    <property type="entry name" value="Phosphodiest/P_Trfase"/>
</dbReference>
<dbReference type="InterPro" id="IPR026263">
    <property type="entry name" value="Alkaline_phosphatase_prok"/>
</dbReference>
<dbReference type="Proteomes" id="UP000238430">
    <property type="component" value="Unassembled WGS sequence"/>
</dbReference>
<evidence type="ECO:0000256" key="3">
    <source>
        <dbReference type="ARBA" id="ARBA00022729"/>
    </source>
</evidence>
<proteinExistence type="predicted"/>
<dbReference type="Pfam" id="PF01663">
    <property type="entry name" value="Phosphodiest"/>
    <property type="match status" value="1"/>
</dbReference>
<feature type="chain" id="PRO_5015647079" evidence="7">
    <location>
        <begin position="23"/>
        <end position="554"/>
    </location>
</feature>
<feature type="active site" description="Phosphothreonine intermediate" evidence="5">
    <location>
        <position position="87"/>
    </location>
</feature>
<dbReference type="GO" id="GO:0046872">
    <property type="term" value="F:metal ion binding"/>
    <property type="evidence" value="ECO:0007669"/>
    <property type="project" value="UniProtKB-KW"/>
</dbReference>
<dbReference type="PROSITE" id="PS51257">
    <property type="entry name" value="PROKAR_LIPOPROTEIN"/>
    <property type="match status" value="1"/>
</dbReference>
<dbReference type="CDD" id="cd16016">
    <property type="entry name" value="AP-SPAP"/>
    <property type="match status" value="1"/>
</dbReference>
<dbReference type="AlphaFoldDB" id="A0A2T1NBI2"/>
<reference evidence="8 9" key="1">
    <citation type="submission" date="2018-03" db="EMBL/GenBank/DDBJ databases">
        <title>Mesoflavibacter sp. HG37 and Mesoflavibacter sp. HG96 sp.nov., two marine bacteria isolated from seawater of Western Pacific Ocean.</title>
        <authorList>
            <person name="Cheng H."/>
            <person name="Wu Y.-H."/>
            <person name="Guo L.-L."/>
            <person name="Xu X.-W."/>
        </authorList>
    </citation>
    <scope>NUCLEOTIDE SEQUENCE [LARGE SCALE GENOMIC DNA]</scope>
    <source>
        <strain evidence="8 9">KCTC 42117</strain>
    </source>
</reference>
<dbReference type="PANTHER" id="PTHR10151:SF120">
    <property type="entry name" value="BIS(5'-ADENOSYL)-TRIPHOSPHATASE"/>
    <property type="match status" value="1"/>
</dbReference>
<organism evidence="8 9">
    <name type="scientific">Mesoflavibacter zeaxanthinifaciens subsp. sabulilitoris</name>
    <dbReference type="NCBI Taxonomy" id="1520893"/>
    <lineage>
        <taxon>Bacteria</taxon>
        <taxon>Pseudomonadati</taxon>
        <taxon>Bacteroidota</taxon>
        <taxon>Flavobacteriia</taxon>
        <taxon>Flavobacteriales</taxon>
        <taxon>Flavobacteriaceae</taxon>
        <taxon>Mesoflavibacter</taxon>
    </lineage>
</organism>
<evidence type="ECO:0000256" key="7">
    <source>
        <dbReference type="SAM" id="SignalP"/>
    </source>
</evidence>
<dbReference type="GO" id="GO:0004035">
    <property type="term" value="F:alkaline phosphatase activity"/>
    <property type="evidence" value="ECO:0007669"/>
    <property type="project" value="InterPro"/>
</dbReference>
<feature type="binding site" evidence="6">
    <location>
        <position position="108"/>
    </location>
    <ligand>
        <name>substrate</name>
    </ligand>
</feature>
<dbReference type="Gene3D" id="3.40.720.10">
    <property type="entry name" value="Alkaline Phosphatase, subunit A"/>
    <property type="match status" value="1"/>
</dbReference>